<dbReference type="GeneID" id="10328626"/>
<evidence type="ECO:0000313" key="1">
    <source>
        <dbReference type="EMBL" id="ADO98123.1"/>
    </source>
</evidence>
<sequence length="57" mass="6531">MIYPNDLKTTLFSEIAEIIEEGGDCSPYDVVDFMISIMNEDQLKQLEDVIVNQYSVN</sequence>
<keyword evidence="2" id="KW-1185">Reference proteome</keyword>
<dbReference type="EMBL" id="GU071098">
    <property type="protein sequence ID" value="ADO98123.1"/>
    <property type="molecule type" value="Genomic_DNA"/>
</dbReference>
<name>E3SKX5_9CAUD</name>
<accession>E3SKX5</accession>
<reference evidence="1 2" key="1">
    <citation type="journal article" date="2010" name="Environ. Microbiol.">
        <title>Genomic analysis of oceanic cyanobacterial myoviruses compared with T4-like myoviruses from diverse hosts and environments.</title>
        <authorList>
            <person name="Sullivan M.B."/>
            <person name="Huang K.H."/>
            <person name="Ignacio-Espinoza J.C."/>
            <person name="Berlin A.M."/>
            <person name="Kelly L."/>
            <person name="Weigele P.R."/>
            <person name="DeFrancesco A.S."/>
            <person name="Kern S.E."/>
            <person name="Thompson L.R."/>
            <person name="Young S."/>
            <person name="Yandava C."/>
            <person name="Fu R."/>
            <person name="Krastins B."/>
            <person name="Chase M."/>
            <person name="Sarracino D."/>
            <person name="Osburne M.S."/>
            <person name="Henn M.R."/>
            <person name="Chisholm S.W."/>
        </authorList>
    </citation>
    <scope>NUCLEOTIDE SEQUENCE [LARGE SCALE GENOMIC DNA]</scope>
    <source>
        <strain evidence="1">8109-3</strain>
    </source>
</reference>
<dbReference type="KEGG" id="vg:10328626"/>
<protein>
    <submittedName>
        <fullName evidence="1">Uncharacterized protein</fullName>
    </submittedName>
</protein>
<organism evidence="1 2">
    <name type="scientific">Synechococcus phage S-SSM7</name>
    <dbReference type="NCBI Taxonomy" id="445686"/>
    <lineage>
        <taxon>Viruses</taxon>
        <taxon>Duplodnaviria</taxon>
        <taxon>Heunggongvirae</taxon>
        <taxon>Uroviricota</taxon>
        <taxon>Caudoviricetes</taxon>
        <taxon>Pantevenvirales</taxon>
        <taxon>Kyanoviridae</taxon>
        <taxon>Lipsvirus</taxon>
        <taxon>Lipsvirus ssm7</taxon>
    </lineage>
</organism>
<dbReference type="RefSeq" id="YP_004324110.1">
    <property type="nucleotide sequence ID" value="NC_015287.1"/>
</dbReference>
<evidence type="ECO:0000313" key="2">
    <source>
        <dbReference type="Proteomes" id="UP000006527"/>
    </source>
</evidence>
<gene>
    <name evidence="1" type="ORF">SSSM7_057</name>
</gene>
<proteinExistence type="predicted"/>
<dbReference type="Proteomes" id="UP000006527">
    <property type="component" value="Segment"/>
</dbReference>